<gene>
    <name evidence="2" type="ORF">SteCoe_17604</name>
</gene>
<keyword evidence="1" id="KW-0175">Coiled coil</keyword>
<keyword evidence="3" id="KW-1185">Reference proteome</keyword>
<evidence type="ECO:0000313" key="2">
    <source>
        <dbReference type="EMBL" id="OMJ81841.1"/>
    </source>
</evidence>
<sequence length="239" mass="27711">MSYYMDKGISVKDIKNSLEKSRRLLEKSASLTREERLKEFDRMICNKCHICSTGDCLKVSHKDLKSKFIGNDSLNNFASYDDVLAKSQICKPRILEFPSPEYLSPVYDSISAKSLKYENYLLNSENSRLAKTVQDLNEEISFLKVKLKSQTEPTSFTKPVNQRIIEFENKVHELENIMQIPLGYPSLSTAVSEKVIKINEKMNMTDLKYDELRKKIESAEKNLRPYRKKIGNCSMKKKK</sequence>
<name>A0A1R2BYQ3_9CILI</name>
<dbReference type="Proteomes" id="UP000187209">
    <property type="component" value="Unassembled WGS sequence"/>
</dbReference>
<accession>A0A1R2BYQ3</accession>
<proteinExistence type="predicted"/>
<comment type="caution">
    <text evidence="2">The sequence shown here is derived from an EMBL/GenBank/DDBJ whole genome shotgun (WGS) entry which is preliminary data.</text>
</comment>
<evidence type="ECO:0000313" key="3">
    <source>
        <dbReference type="Proteomes" id="UP000187209"/>
    </source>
</evidence>
<dbReference type="EMBL" id="MPUH01000364">
    <property type="protein sequence ID" value="OMJ81841.1"/>
    <property type="molecule type" value="Genomic_DNA"/>
</dbReference>
<organism evidence="2 3">
    <name type="scientific">Stentor coeruleus</name>
    <dbReference type="NCBI Taxonomy" id="5963"/>
    <lineage>
        <taxon>Eukaryota</taxon>
        <taxon>Sar</taxon>
        <taxon>Alveolata</taxon>
        <taxon>Ciliophora</taxon>
        <taxon>Postciliodesmatophora</taxon>
        <taxon>Heterotrichea</taxon>
        <taxon>Heterotrichida</taxon>
        <taxon>Stentoridae</taxon>
        <taxon>Stentor</taxon>
    </lineage>
</organism>
<dbReference type="AlphaFoldDB" id="A0A1R2BYQ3"/>
<feature type="coiled-coil region" evidence="1">
    <location>
        <begin position="202"/>
        <end position="229"/>
    </location>
</feature>
<protein>
    <submittedName>
        <fullName evidence="2">Uncharacterized protein</fullName>
    </submittedName>
</protein>
<evidence type="ECO:0000256" key="1">
    <source>
        <dbReference type="SAM" id="Coils"/>
    </source>
</evidence>
<reference evidence="2 3" key="1">
    <citation type="submission" date="2016-11" db="EMBL/GenBank/DDBJ databases">
        <title>The macronuclear genome of Stentor coeruleus: a giant cell with tiny introns.</title>
        <authorList>
            <person name="Slabodnick M."/>
            <person name="Ruby J.G."/>
            <person name="Reiff S.B."/>
            <person name="Swart E.C."/>
            <person name="Gosai S."/>
            <person name="Prabakaran S."/>
            <person name="Witkowska E."/>
            <person name="Larue G.E."/>
            <person name="Fisher S."/>
            <person name="Freeman R.M."/>
            <person name="Gunawardena J."/>
            <person name="Chu W."/>
            <person name="Stover N.A."/>
            <person name="Gregory B.D."/>
            <person name="Nowacki M."/>
            <person name="Derisi J."/>
            <person name="Roy S.W."/>
            <person name="Marshall W.F."/>
            <person name="Sood P."/>
        </authorList>
    </citation>
    <scope>NUCLEOTIDE SEQUENCE [LARGE SCALE GENOMIC DNA]</scope>
    <source>
        <strain evidence="2">WM001</strain>
    </source>
</reference>